<dbReference type="GO" id="GO:0005886">
    <property type="term" value="C:plasma membrane"/>
    <property type="evidence" value="ECO:0007669"/>
    <property type="project" value="UniProtKB-SubCell"/>
</dbReference>
<keyword evidence="4 7" id="KW-0812">Transmembrane</keyword>
<dbReference type="Pfam" id="PF07690">
    <property type="entry name" value="MFS_1"/>
    <property type="match status" value="1"/>
</dbReference>
<dbReference type="EMBL" id="AZEE01000029">
    <property type="protein sequence ID" value="KRK97438.1"/>
    <property type="molecule type" value="Genomic_DNA"/>
</dbReference>
<dbReference type="GO" id="GO:0022857">
    <property type="term" value="F:transmembrane transporter activity"/>
    <property type="evidence" value="ECO:0007669"/>
    <property type="project" value="InterPro"/>
</dbReference>
<keyword evidence="6 7" id="KW-0472">Membrane</keyword>
<evidence type="ECO:0000256" key="5">
    <source>
        <dbReference type="ARBA" id="ARBA00022989"/>
    </source>
</evidence>
<dbReference type="InterPro" id="IPR001958">
    <property type="entry name" value="Tet-R_TetA/multi-R_MdtG-like"/>
</dbReference>
<dbReference type="PROSITE" id="PS00216">
    <property type="entry name" value="SUGAR_TRANSPORT_1"/>
    <property type="match status" value="1"/>
</dbReference>
<dbReference type="AlphaFoldDB" id="A0A0R1LNH2"/>
<keyword evidence="3" id="KW-0813">Transport</keyword>
<feature type="transmembrane region" description="Helical" evidence="7">
    <location>
        <begin position="133"/>
        <end position="157"/>
    </location>
</feature>
<feature type="transmembrane region" description="Helical" evidence="7">
    <location>
        <begin position="307"/>
        <end position="330"/>
    </location>
</feature>
<dbReference type="PROSITE" id="PS50850">
    <property type="entry name" value="MFS"/>
    <property type="match status" value="1"/>
</dbReference>
<feature type="transmembrane region" description="Helical" evidence="7">
    <location>
        <begin position="342"/>
        <end position="363"/>
    </location>
</feature>
<dbReference type="PRINTS" id="PR01035">
    <property type="entry name" value="TCRTETA"/>
</dbReference>
<keyword evidence="5 7" id="KW-1133">Transmembrane helix</keyword>
<proteinExistence type="inferred from homology"/>
<gene>
    <name evidence="9" type="ORF">FD04_GL001463</name>
</gene>
<dbReference type="PANTHER" id="PTHR23504:SF115">
    <property type="entry name" value="MULTIDRUG RESISTANCE PROTEIN 2"/>
    <property type="match status" value="1"/>
</dbReference>
<organism evidence="9 10">
    <name type="scientific">Secundilactobacillus odoratitofui DSM 19909 = JCM 15043</name>
    <dbReference type="NCBI Taxonomy" id="1423776"/>
    <lineage>
        <taxon>Bacteria</taxon>
        <taxon>Bacillati</taxon>
        <taxon>Bacillota</taxon>
        <taxon>Bacilli</taxon>
        <taxon>Lactobacillales</taxon>
        <taxon>Lactobacillaceae</taxon>
        <taxon>Secundilactobacillus</taxon>
    </lineage>
</organism>
<dbReference type="Gene3D" id="1.20.1250.20">
    <property type="entry name" value="MFS general substrate transporter like domains"/>
    <property type="match status" value="1"/>
</dbReference>
<sequence length="396" mass="43168">MSTKVKRAIFILILSEFLVCLGIGLVIPVMPFLKTELHLSAFDMGIMTSLFAFAQFITSPIIGRISDRVGRKPILAIGLALYAVSEVLFALTNYLAMFDISRVIGGISAAMVTPTGMALAADITTKRQRAKVIGWLSAAFSGGLILGPGIGGILAGINYKAPFWIAGALGLLSTIALLTMLPKDDDIEQPNHDVAQMQHDISTMKGDWHDLLIKPVILLFVLILVSSFGLQGFESIYSLFVNEVFHFSIGNIALVLTLNGLISLFFQVMLFDRLVVRLHETKLIRYCFFLAFAGTIWIIFAHSKIEVIIATLFVFTAFDLLRPAITTLLTKLSAKNQGLINGLNMSLTSVGNVIGPLMSGALLDMNTHYPYVVVSVFLAASYLLTFAVKIKAHHIA</sequence>
<evidence type="ECO:0000256" key="3">
    <source>
        <dbReference type="ARBA" id="ARBA00022448"/>
    </source>
</evidence>
<evidence type="ECO:0000313" key="10">
    <source>
        <dbReference type="Proteomes" id="UP000051160"/>
    </source>
</evidence>
<dbReference type="InterPro" id="IPR005829">
    <property type="entry name" value="Sugar_transporter_CS"/>
</dbReference>
<evidence type="ECO:0000256" key="1">
    <source>
        <dbReference type="ARBA" id="ARBA00004651"/>
    </source>
</evidence>
<accession>A0A0R1LNH2</accession>
<feature type="transmembrane region" description="Helical" evidence="7">
    <location>
        <begin position="369"/>
        <end position="388"/>
    </location>
</feature>
<protein>
    <submittedName>
        <fullName evidence="9">Multidrug transport protein</fullName>
    </submittedName>
</protein>
<feature type="transmembrane region" description="Helical" evidence="7">
    <location>
        <begin position="74"/>
        <end position="97"/>
    </location>
</feature>
<dbReference type="PANTHER" id="PTHR23504">
    <property type="entry name" value="MAJOR FACILITATOR SUPERFAMILY DOMAIN-CONTAINING PROTEIN 10"/>
    <property type="match status" value="1"/>
</dbReference>
<feature type="transmembrane region" description="Helical" evidence="7">
    <location>
        <begin position="163"/>
        <end position="181"/>
    </location>
</feature>
<comment type="similarity">
    <text evidence="2">Belongs to the major facilitator superfamily. TCR/Tet family.</text>
</comment>
<evidence type="ECO:0000259" key="8">
    <source>
        <dbReference type="PROSITE" id="PS50850"/>
    </source>
</evidence>
<evidence type="ECO:0000256" key="7">
    <source>
        <dbReference type="SAM" id="Phobius"/>
    </source>
</evidence>
<evidence type="ECO:0000256" key="6">
    <source>
        <dbReference type="ARBA" id="ARBA00023136"/>
    </source>
</evidence>
<feature type="transmembrane region" description="Helical" evidence="7">
    <location>
        <begin position="211"/>
        <end position="233"/>
    </location>
</feature>
<evidence type="ECO:0000256" key="2">
    <source>
        <dbReference type="ARBA" id="ARBA00007520"/>
    </source>
</evidence>
<comment type="caution">
    <text evidence="9">The sequence shown here is derived from an EMBL/GenBank/DDBJ whole genome shotgun (WGS) entry which is preliminary data.</text>
</comment>
<feature type="transmembrane region" description="Helical" evidence="7">
    <location>
        <begin position="39"/>
        <end position="62"/>
    </location>
</feature>
<evidence type="ECO:0000256" key="4">
    <source>
        <dbReference type="ARBA" id="ARBA00022692"/>
    </source>
</evidence>
<dbReference type="RefSeq" id="WP_054700296.1">
    <property type="nucleotide sequence ID" value="NZ_AZEE01000029.1"/>
</dbReference>
<feature type="transmembrane region" description="Helical" evidence="7">
    <location>
        <begin position="245"/>
        <end position="271"/>
    </location>
</feature>
<dbReference type="PATRIC" id="fig|1423776.4.peg.1481"/>
<feature type="domain" description="Major facilitator superfamily (MFS) profile" evidence="8">
    <location>
        <begin position="8"/>
        <end position="393"/>
    </location>
</feature>
<dbReference type="InterPro" id="IPR036259">
    <property type="entry name" value="MFS_trans_sf"/>
</dbReference>
<keyword evidence="10" id="KW-1185">Reference proteome</keyword>
<name>A0A0R1LNH2_9LACO</name>
<dbReference type="SUPFAM" id="SSF103473">
    <property type="entry name" value="MFS general substrate transporter"/>
    <property type="match status" value="1"/>
</dbReference>
<comment type="subcellular location">
    <subcellularLocation>
        <location evidence="1">Cell membrane</location>
        <topology evidence="1">Multi-pass membrane protein</topology>
    </subcellularLocation>
</comment>
<dbReference type="InterPro" id="IPR020846">
    <property type="entry name" value="MFS_dom"/>
</dbReference>
<dbReference type="OrthoDB" id="9793283at2"/>
<feature type="transmembrane region" description="Helical" evidence="7">
    <location>
        <begin position="103"/>
        <end position="121"/>
    </location>
</feature>
<dbReference type="Proteomes" id="UP000051160">
    <property type="component" value="Unassembled WGS sequence"/>
</dbReference>
<feature type="transmembrane region" description="Helical" evidence="7">
    <location>
        <begin position="9"/>
        <end position="33"/>
    </location>
</feature>
<feature type="transmembrane region" description="Helical" evidence="7">
    <location>
        <begin position="283"/>
        <end position="301"/>
    </location>
</feature>
<reference evidence="9 10" key="1">
    <citation type="journal article" date="2015" name="Genome Announc.">
        <title>Expanding the biotechnology potential of lactobacilli through comparative genomics of 213 strains and associated genera.</title>
        <authorList>
            <person name="Sun Z."/>
            <person name="Harris H.M."/>
            <person name="McCann A."/>
            <person name="Guo C."/>
            <person name="Argimon S."/>
            <person name="Zhang W."/>
            <person name="Yang X."/>
            <person name="Jeffery I.B."/>
            <person name="Cooney J.C."/>
            <person name="Kagawa T.F."/>
            <person name="Liu W."/>
            <person name="Song Y."/>
            <person name="Salvetti E."/>
            <person name="Wrobel A."/>
            <person name="Rasinkangas P."/>
            <person name="Parkhill J."/>
            <person name="Rea M.C."/>
            <person name="O'Sullivan O."/>
            <person name="Ritari J."/>
            <person name="Douillard F.P."/>
            <person name="Paul Ross R."/>
            <person name="Yang R."/>
            <person name="Briner A.E."/>
            <person name="Felis G.E."/>
            <person name="de Vos W.M."/>
            <person name="Barrangou R."/>
            <person name="Klaenhammer T.R."/>
            <person name="Caufield P.W."/>
            <person name="Cui Y."/>
            <person name="Zhang H."/>
            <person name="O'Toole P.W."/>
        </authorList>
    </citation>
    <scope>NUCLEOTIDE SEQUENCE [LARGE SCALE GENOMIC DNA]</scope>
    <source>
        <strain evidence="9 10">DSM 19909</strain>
    </source>
</reference>
<dbReference type="CDD" id="cd17325">
    <property type="entry name" value="MFS_MdtG_SLC18_like"/>
    <property type="match status" value="1"/>
</dbReference>
<evidence type="ECO:0000313" key="9">
    <source>
        <dbReference type="EMBL" id="KRK97438.1"/>
    </source>
</evidence>
<dbReference type="InterPro" id="IPR011701">
    <property type="entry name" value="MFS"/>
</dbReference>